<dbReference type="PANTHER" id="PTHR46013:SF4">
    <property type="entry name" value="B-CELL RECEPTOR CD22-RELATED"/>
    <property type="match status" value="1"/>
</dbReference>
<dbReference type="SMART" id="SM00408">
    <property type="entry name" value="IGc2"/>
    <property type="match status" value="2"/>
</dbReference>
<feature type="domain" description="Ig-like" evidence="3">
    <location>
        <begin position="99"/>
        <end position="186"/>
    </location>
</feature>
<dbReference type="Gene3D" id="2.60.40.10">
    <property type="entry name" value="Immunoglobulins"/>
    <property type="match status" value="2"/>
</dbReference>
<reference evidence="4" key="1">
    <citation type="submission" date="2025-08" db="UniProtKB">
        <authorList>
            <consortium name="Ensembl"/>
        </authorList>
    </citation>
    <scope>IDENTIFICATION</scope>
</reference>
<dbReference type="PROSITE" id="PS50835">
    <property type="entry name" value="IG_LIKE"/>
    <property type="match status" value="2"/>
</dbReference>
<dbReference type="InterPro" id="IPR003598">
    <property type="entry name" value="Ig_sub2"/>
</dbReference>
<evidence type="ECO:0000313" key="5">
    <source>
        <dbReference type="Proteomes" id="UP000694404"/>
    </source>
</evidence>
<dbReference type="PANTHER" id="PTHR46013">
    <property type="entry name" value="VASCULAR CELL ADHESION MOLECULE 1"/>
    <property type="match status" value="1"/>
</dbReference>
<dbReference type="Proteomes" id="UP000694404">
    <property type="component" value="Unplaced"/>
</dbReference>
<dbReference type="SUPFAM" id="SSF48726">
    <property type="entry name" value="Immunoglobulin"/>
    <property type="match status" value="2"/>
</dbReference>
<dbReference type="InterPro" id="IPR003599">
    <property type="entry name" value="Ig_sub"/>
</dbReference>
<evidence type="ECO:0000256" key="2">
    <source>
        <dbReference type="ARBA" id="ARBA00023180"/>
    </source>
</evidence>
<feature type="domain" description="Ig-like" evidence="3">
    <location>
        <begin position="16"/>
        <end position="89"/>
    </location>
</feature>
<dbReference type="Pfam" id="PF17736">
    <property type="entry name" value="Ig_C17orf99"/>
    <property type="match status" value="2"/>
</dbReference>
<reference evidence="4" key="2">
    <citation type="submission" date="2025-09" db="UniProtKB">
        <authorList>
            <consortium name="Ensembl"/>
        </authorList>
    </citation>
    <scope>IDENTIFICATION</scope>
</reference>
<accession>A0A8C0GEJ0</accession>
<dbReference type="GeneTree" id="ENSGT01050000244808"/>
<proteinExistence type="predicted"/>
<dbReference type="InterPro" id="IPR007110">
    <property type="entry name" value="Ig-like_dom"/>
</dbReference>
<dbReference type="InterPro" id="IPR040878">
    <property type="entry name" value="IL-40-like_Ig"/>
</dbReference>
<dbReference type="InterPro" id="IPR013783">
    <property type="entry name" value="Ig-like_fold"/>
</dbReference>
<evidence type="ECO:0000313" key="4">
    <source>
        <dbReference type="Ensembl" id="ENSCABP00000006108.1"/>
    </source>
</evidence>
<name>A0A8C0GEJ0_CHEAB</name>
<organism evidence="4 5">
    <name type="scientific">Chelonoidis abingdonii</name>
    <name type="common">Abingdon island giant tortoise</name>
    <name type="synonym">Testudo abingdonii</name>
    <dbReference type="NCBI Taxonomy" id="106734"/>
    <lineage>
        <taxon>Eukaryota</taxon>
        <taxon>Metazoa</taxon>
        <taxon>Chordata</taxon>
        <taxon>Craniata</taxon>
        <taxon>Vertebrata</taxon>
        <taxon>Euteleostomi</taxon>
        <taxon>Archelosauria</taxon>
        <taxon>Testudinata</taxon>
        <taxon>Testudines</taxon>
        <taxon>Cryptodira</taxon>
        <taxon>Durocryptodira</taxon>
        <taxon>Testudinoidea</taxon>
        <taxon>Testudinidae</taxon>
        <taxon>Chelonoidis</taxon>
    </lineage>
</organism>
<keyword evidence="2" id="KW-0325">Glycoprotein</keyword>
<keyword evidence="5" id="KW-1185">Reference proteome</keyword>
<dbReference type="Ensembl" id="ENSCABT00000006662.1">
    <property type="protein sequence ID" value="ENSCABP00000006108.1"/>
    <property type="gene ID" value="ENSCABG00000004606.1"/>
</dbReference>
<protein>
    <recommendedName>
        <fullName evidence="3">Ig-like domain-containing protein</fullName>
    </recommendedName>
</protein>
<dbReference type="SMART" id="SM00409">
    <property type="entry name" value="IG"/>
    <property type="match status" value="2"/>
</dbReference>
<keyword evidence="1" id="KW-0732">Signal</keyword>
<evidence type="ECO:0000259" key="3">
    <source>
        <dbReference type="PROSITE" id="PS50835"/>
    </source>
</evidence>
<sequence length="337" mass="36634">GVEFGSLQKSLEVGIGQNVTLSCRFTSGSLPINYIFFRGSQNLWPTIWKTDRNPALFNLTISSASDLGEYKCKVVHGISNSTKYSKSLNFTLLDPVSKPVLSTTTSQVRIGQNVTLSCHSENGSSPINYVFFKGRKTMLSKISMQGKAAAVLNVTINSSSDLSDYKCKAENNIPNNTKYSNSLNFTLAGMCLSYVLLIASDELLMISACLCKLGYSCFGVFGGTGKGVTTTKQRENEILVSKAQSLDLHNSPLLKGTERISGLPAKVKNNCTVSAFCFVFFSMYFSSSLSSVAQLCRDSEPLSPKMEPQNNWATADIVSPCCVITKDKILSQTSQIP</sequence>
<dbReference type="AlphaFoldDB" id="A0A8C0GEJ0"/>
<dbReference type="InterPro" id="IPR036179">
    <property type="entry name" value="Ig-like_dom_sf"/>
</dbReference>
<evidence type="ECO:0000256" key="1">
    <source>
        <dbReference type="ARBA" id="ARBA00022729"/>
    </source>
</evidence>